<evidence type="ECO:0000313" key="2">
    <source>
        <dbReference type="Proteomes" id="UP001162992"/>
    </source>
</evidence>
<gene>
    <name evidence="1" type="ORF">O6H91_09G036400</name>
</gene>
<comment type="caution">
    <text evidence="1">The sequence shown here is derived from an EMBL/GenBank/DDBJ whole genome shotgun (WGS) entry which is preliminary data.</text>
</comment>
<evidence type="ECO:0000313" key="1">
    <source>
        <dbReference type="EMBL" id="KAJ7543400.1"/>
    </source>
</evidence>
<organism evidence="1 2">
    <name type="scientific">Diphasiastrum complanatum</name>
    <name type="common">Issler's clubmoss</name>
    <name type="synonym">Lycopodium complanatum</name>
    <dbReference type="NCBI Taxonomy" id="34168"/>
    <lineage>
        <taxon>Eukaryota</taxon>
        <taxon>Viridiplantae</taxon>
        <taxon>Streptophyta</taxon>
        <taxon>Embryophyta</taxon>
        <taxon>Tracheophyta</taxon>
        <taxon>Lycopodiopsida</taxon>
        <taxon>Lycopodiales</taxon>
        <taxon>Lycopodiaceae</taxon>
        <taxon>Lycopodioideae</taxon>
        <taxon>Diphasiastrum</taxon>
    </lineage>
</organism>
<accession>A0ACC2CN95</accession>
<dbReference type="EMBL" id="CM055100">
    <property type="protein sequence ID" value="KAJ7543400.1"/>
    <property type="molecule type" value="Genomic_DNA"/>
</dbReference>
<proteinExistence type="predicted"/>
<name>A0ACC2CN95_DIPCM</name>
<dbReference type="Proteomes" id="UP001162992">
    <property type="component" value="Chromosome 9"/>
</dbReference>
<keyword evidence="2" id="KW-1185">Reference proteome</keyword>
<reference evidence="2" key="1">
    <citation type="journal article" date="2024" name="Proc. Natl. Acad. Sci. U.S.A.">
        <title>Extraordinary preservation of gene collinearity over three hundred million years revealed in homosporous lycophytes.</title>
        <authorList>
            <person name="Li C."/>
            <person name="Wickell D."/>
            <person name="Kuo L.Y."/>
            <person name="Chen X."/>
            <person name="Nie B."/>
            <person name="Liao X."/>
            <person name="Peng D."/>
            <person name="Ji J."/>
            <person name="Jenkins J."/>
            <person name="Williams M."/>
            <person name="Shu S."/>
            <person name="Plott C."/>
            <person name="Barry K."/>
            <person name="Rajasekar S."/>
            <person name="Grimwood J."/>
            <person name="Han X."/>
            <person name="Sun S."/>
            <person name="Hou Z."/>
            <person name="He W."/>
            <person name="Dai G."/>
            <person name="Sun C."/>
            <person name="Schmutz J."/>
            <person name="Leebens-Mack J.H."/>
            <person name="Li F.W."/>
            <person name="Wang L."/>
        </authorList>
    </citation>
    <scope>NUCLEOTIDE SEQUENCE [LARGE SCALE GENOMIC DNA]</scope>
    <source>
        <strain evidence="2">cv. PW_Plant_1</strain>
    </source>
</reference>
<sequence length="252" mass="28362">MVGYNASVLLDRPAWLKALLTEKFFIACLRHAALKKNERNIFCVDCSDSICQHCLPAHQNHHLLQIRRYVYHDVIRLHDIQKLFDCAQVQAYIINSARVVFLNQRPQPRPSKVLGNACETCERSLQDSYRYCSVACKVDAFLGQGKNLHQFLPPRSHSLNLSDNLTSQSVKVERLELQQGQLSPSWISDDPTSQTSSEGGDCVTVTWVAMAVLPPKKIRSSRSLGVCASTKAFILPSSVNRRKGTPHRSPFC</sequence>
<protein>
    <submittedName>
        <fullName evidence="1">Uncharacterized protein</fullName>
    </submittedName>
</protein>